<dbReference type="Pfam" id="PF03646">
    <property type="entry name" value="FlaG"/>
    <property type="match status" value="1"/>
</dbReference>
<evidence type="ECO:0000313" key="2">
    <source>
        <dbReference type="EMBL" id="CDI03302.1"/>
    </source>
</evidence>
<feature type="region of interest" description="Disordered" evidence="1">
    <location>
        <begin position="1"/>
        <end position="21"/>
    </location>
</feature>
<dbReference type="PANTHER" id="PTHR37166">
    <property type="entry name" value="PROTEIN FLAG"/>
    <property type="match status" value="1"/>
</dbReference>
<dbReference type="OrthoDB" id="5741693at2"/>
<dbReference type="EMBL" id="CBTJ020000055">
    <property type="protein sequence ID" value="CDI03302.1"/>
    <property type="molecule type" value="Genomic_DNA"/>
</dbReference>
<accession>W6M6J3</accession>
<name>W6M6J3_9GAMM</name>
<dbReference type="PANTHER" id="PTHR37166:SF1">
    <property type="entry name" value="PROTEIN FLAG"/>
    <property type="match status" value="1"/>
</dbReference>
<dbReference type="SUPFAM" id="SSF160214">
    <property type="entry name" value="FlaG-like"/>
    <property type="match status" value="1"/>
</dbReference>
<dbReference type="AlphaFoldDB" id="W6M6J3"/>
<dbReference type="Proteomes" id="UP000035760">
    <property type="component" value="Unassembled WGS sequence"/>
</dbReference>
<dbReference type="RefSeq" id="WP_048673930.1">
    <property type="nucleotide sequence ID" value="NZ_CBTJ020000055.1"/>
</dbReference>
<comment type="caution">
    <text evidence="2">The sequence shown here is derived from an EMBL/GenBank/DDBJ whole genome shotgun (WGS) entry which is preliminary data.</text>
</comment>
<dbReference type="InterPro" id="IPR005186">
    <property type="entry name" value="FlaG"/>
</dbReference>
<keyword evidence="3" id="KW-1185">Reference proteome</keyword>
<reference evidence="2" key="1">
    <citation type="submission" date="2013-07" db="EMBL/GenBank/DDBJ databases">
        <authorList>
            <person name="McIlroy S."/>
        </authorList>
    </citation>
    <scope>NUCLEOTIDE SEQUENCE [LARGE SCALE GENOMIC DNA]</scope>
    <source>
        <strain evidence="2">Run_A_D11</strain>
    </source>
</reference>
<evidence type="ECO:0000313" key="3">
    <source>
        <dbReference type="Proteomes" id="UP000035760"/>
    </source>
</evidence>
<feature type="region of interest" description="Disordered" evidence="1">
    <location>
        <begin position="36"/>
        <end position="85"/>
    </location>
</feature>
<organism evidence="2 3">
    <name type="scientific">Candidatus Competibacter denitrificans Run_A_D11</name>
    <dbReference type="NCBI Taxonomy" id="1400863"/>
    <lineage>
        <taxon>Bacteria</taxon>
        <taxon>Pseudomonadati</taxon>
        <taxon>Pseudomonadota</taxon>
        <taxon>Gammaproteobacteria</taxon>
        <taxon>Candidatus Competibacteraceae</taxon>
        <taxon>Candidatus Competibacter</taxon>
    </lineage>
</organism>
<reference evidence="2" key="2">
    <citation type="submission" date="2014-03" db="EMBL/GenBank/DDBJ databases">
        <title>Candidatus Competibacter-lineage genomes retrieved from metagenomes reveal functional metabolic diversity.</title>
        <authorList>
            <person name="McIlroy S.J."/>
            <person name="Albertsen M."/>
            <person name="Andresen E.K."/>
            <person name="Saunders A.M."/>
            <person name="Kristiansen R."/>
            <person name="Stokholm-Bjerregaard M."/>
            <person name="Nielsen K.L."/>
            <person name="Nielsen P.H."/>
        </authorList>
    </citation>
    <scope>NUCLEOTIDE SEQUENCE</scope>
    <source>
        <strain evidence="2">Run_A_D11</strain>
    </source>
</reference>
<protein>
    <submittedName>
        <fullName evidence="2">FlaG domain protein</fullName>
    </submittedName>
</protein>
<sequence length="177" mass="19337">MSDLTIRGFSGTNPASLPRSAPLELPAVHHAAIRPLVDPQSAVAPSADAAGTPGRDRRDATTTVQSSPTEQKSPAATPESRGRLEDTVNGLNRFLQRCDTALRFEVDERNDNKMVVRIVDRQTEEVVRQIPSEKVLAFAKFFADLEKDQHLAEAPQGVATKDSRRLKVEGLLLDTKA</sequence>
<evidence type="ECO:0000256" key="1">
    <source>
        <dbReference type="SAM" id="MobiDB-lite"/>
    </source>
</evidence>
<gene>
    <name evidence="2" type="ORF">BN873_470044</name>
</gene>
<dbReference type="InterPro" id="IPR035924">
    <property type="entry name" value="FlaG-like_sf"/>
</dbReference>
<feature type="compositionally biased region" description="Polar residues" evidence="1">
    <location>
        <begin position="61"/>
        <end position="74"/>
    </location>
</feature>
<proteinExistence type="predicted"/>
<dbReference type="STRING" id="1400863.BN873_470044"/>
<dbReference type="Gene3D" id="3.30.160.170">
    <property type="entry name" value="FlaG-like"/>
    <property type="match status" value="1"/>
</dbReference>